<dbReference type="OrthoDB" id="2162449at2759"/>
<dbReference type="InParanoid" id="A0A1Y2AFS5"/>
<organism evidence="2 3">
    <name type="scientific">Naematelia encephala</name>
    <dbReference type="NCBI Taxonomy" id="71784"/>
    <lineage>
        <taxon>Eukaryota</taxon>
        <taxon>Fungi</taxon>
        <taxon>Dikarya</taxon>
        <taxon>Basidiomycota</taxon>
        <taxon>Agaricomycotina</taxon>
        <taxon>Tremellomycetes</taxon>
        <taxon>Tremellales</taxon>
        <taxon>Naemateliaceae</taxon>
        <taxon>Naematelia</taxon>
    </lineage>
</organism>
<feature type="region of interest" description="Disordered" evidence="1">
    <location>
        <begin position="320"/>
        <end position="373"/>
    </location>
</feature>
<feature type="compositionally biased region" description="Polar residues" evidence="1">
    <location>
        <begin position="19"/>
        <end position="36"/>
    </location>
</feature>
<feature type="region of interest" description="Disordered" evidence="1">
    <location>
        <begin position="75"/>
        <end position="116"/>
    </location>
</feature>
<accession>A0A1Y2AFS5</accession>
<protein>
    <submittedName>
        <fullName evidence="2">Uncharacterized protein</fullName>
    </submittedName>
</protein>
<proteinExistence type="predicted"/>
<name>A0A1Y2AFS5_9TREE</name>
<feature type="compositionally biased region" description="Low complexity" evidence="1">
    <location>
        <begin position="173"/>
        <end position="189"/>
    </location>
</feature>
<gene>
    <name evidence="2" type="ORF">BCR39DRAFT_553955</name>
</gene>
<feature type="region of interest" description="Disordered" evidence="1">
    <location>
        <begin position="1"/>
        <end position="36"/>
    </location>
</feature>
<comment type="caution">
    <text evidence="2">The sequence shown here is derived from an EMBL/GenBank/DDBJ whole genome shotgun (WGS) entry which is preliminary data.</text>
</comment>
<evidence type="ECO:0000313" key="3">
    <source>
        <dbReference type="Proteomes" id="UP000193986"/>
    </source>
</evidence>
<sequence length="390" mass="40861">MDNPLIETLAPPPLIADETPSTEFSSTFDSPDLDASSSIDQALEPLSDLSLTLNDVHADPILANLAKQQLKLNHTAETPEQIKSSQGRPKEGGKVGFRAKPAPASTHKSAESVGPKMTKAAMLRAGLEWTEPIRKSLDGTTGFDNVAGHKRVGLNFNIASLALPKVAPRTTKSSQLRTGQGQGQSGTDSPIKKDIAVVAAENKARDLAERDRRRKSVALPASLSAPQIAPRGNRSSALRLGTGTVVSPFRSPVTKSALTVTSASNVDKTKDKTAVTNDKAKDISIGTKDKGVVNRRASVIGAIRSLGAPSIMPRTNKSAMLRAPGPHVKSASISQPIAPPSLASPKPDLRRTEQTISSAGSVVQSSGPRPTKASLLRAGLGAKVAESQVF</sequence>
<reference evidence="2 3" key="1">
    <citation type="submission" date="2016-07" db="EMBL/GenBank/DDBJ databases">
        <title>Pervasive Adenine N6-methylation of Active Genes in Fungi.</title>
        <authorList>
            <consortium name="DOE Joint Genome Institute"/>
            <person name="Mondo S.J."/>
            <person name="Dannebaum R.O."/>
            <person name="Kuo R.C."/>
            <person name="Labutti K."/>
            <person name="Haridas S."/>
            <person name="Kuo A."/>
            <person name="Salamov A."/>
            <person name="Ahrendt S.R."/>
            <person name="Lipzen A."/>
            <person name="Sullivan W."/>
            <person name="Andreopoulos W.B."/>
            <person name="Clum A."/>
            <person name="Lindquist E."/>
            <person name="Daum C."/>
            <person name="Ramamoorthy G.K."/>
            <person name="Gryganskyi A."/>
            <person name="Culley D."/>
            <person name="Magnuson J.K."/>
            <person name="James T.Y."/>
            <person name="O'Malley M.A."/>
            <person name="Stajich J.E."/>
            <person name="Spatafora J.W."/>
            <person name="Visel A."/>
            <person name="Grigoriev I.V."/>
        </authorList>
    </citation>
    <scope>NUCLEOTIDE SEQUENCE [LARGE SCALE GENOMIC DNA]</scope>
    <source>
        <strain evidence="2 3">68-887.2</strain>
    </source>
</reference>
<feature type="compositionally biased region" description="Polar residues" evidence="1">
    <location>
        <begin position="354"/>
        <end position="368"/>
    </location>
</feature>
<feature type="compositionally biased region" description="Low complexity" evidence="1">
    <location>
        <begin position="330"/>
        <end position="345"/>
    </location>
</feature>
<feature type="region of interest" description="Disordered" evidence="1">
    <location>
        <begin position="168"/>
        <end position="193"/>
    </location>
</feature>
<dbReference type="Proteomes" id="UP000193986">
    <property type="component" value="Unassembled WGS sequence"/>
</dbReference>
<evidence type="ECO:0000313" key="2">
    <source>
        <dbReference type="EMBL" id="ORY21294.1"/>
    </source>
</evidence>
<dbReference type="STRING" id="71784.A0A1Y2AFS5"/>
<dbReference type="AlphaFoldDB" id="A0A1Y2AFS5"/>
<feature type="compositionally biased region" description="Polar residues" evidence="1">
    <location>
        <begin position="75"/>
        <end position="87"/>
    </location>
</feature>
<evidence type="ECO:0000256" key="1">
    <source>
        <dbReference type="SAM" id="MobiDB-lite"/>
    </source>
</evidence>
<dbReference type="EMBL" id="MCFC01000114">
    <property type="protein sequence ID" value="ORY21294.1"/>
    <property type="molecule type" value="Genomic_DNA"/>
</dbReference>
<keyword evidence="3" id="KW-1185">Reference proteome</keyword>